<reference evidence="5" key="1">
    <citation type="submission" date="2023-01" db="EMBL/GenBank/DDBJ databases">
        <title>Genome assembly of the deep-sea coral Lophelia pertusa.</title>
        <authorList>
            <person name="Herrera S."/>
            <person name="Cordes E."/>
        </authorList>
    </citation>
    <scope>NUCLEOTIDE SEQUENCE</scope>
    <source>
        <strain evidence="5">USNM1676648</strain>
        <tissue evidence="5">Polyp</tissue>
    </source>
</reference>
<feature type="domain" description="VWFA" evidence="4">
    <location>
        <begin position="1222"/>
        <end position="1430"/>
    </location>
</feature>
<dbReference type="Pfam" id="PF13385">
    <property type="entry name" value="Laminin_G_3"/>
    <property type="match status" value="4"/>
</dbReference>
<dbReference type="Pfam" id="PF00092">
    <property type="entry name" value="VWA"/>
    <property type="match status" value="1"/>
</dbReference>
<evidence type="ECO:0000256" key="3">
    <source>
        <dbReference type="SAM" id="MobiDB-lite"/>
    </source>
</evidence>
<dbReference type="SMART" id="SM00327">
    <property type="entry name" value="VWA"/>
    <property type="match status" value="1"/>
</dbReference>
<evidence type="ECO:0000259" key="4">
    <source>
        <dbReference type="PROSITE" id="PS50234"/>
    </source>
</evidence>
<feature type="region of interest" description="Disordered" evidence="3">
    <location>
        <begin position="542"/>
        <end position="565"/>
    </location>
</feature>
<gene>
    <name evidence="5" type="ORF">OS493_036746</name>
</gene>
<feature type="compositionally biased region" description="Pro residues" evidence="3">
    <location>
        <begin position="278"/>
        <end position="288"/>
    </location>
</feature>
<dbReference type="InterPro" id="IPR002035">
    <property type="entry name" value="VWF_A"/>
</dbReference>
<keyword evidence="2" id="KW-1015">Disulfide bond</keyword>
<evidence type="ECO:0000313" key="5">
    <source>
        <dbReference type="EMBL" id="KAJ7376140.1"/>
    </source>
</evidence>
<dbReference type="PROSITE" id="PS50234">
    <property type="entry name" value="VWFA"/>
    <property type="match status" value="1"/>
</dbReference>
<feature type="compositionally biased region" description="Pro residues" evidence="3">
    <location>
        <begin position="947"/>
        <end position="969"/>
    </location>
</feature>
<sequence>MGVDIFSVDVSPSASLQEVLIIAKDPQHAYKVNGKSLGTIVKRVAEKACAEAGGSPQRPKKPTKRPKSPKAAGIFPLNKRVRGKDIGPLRNSPGILYNVQPCKGPNGQPGGAIKFPKYRTGYVEFPNSGKLDTKNSITVIIWVKPDGPGKLIEYKPRGVTFGIRSPDILYANIIRRNGRPTKTVKTRRRGVTLKKWNYLAFTYDQRSGMATIWRDSRPIAFQKLGWIRLATKNPLRVGGATRGRRPFRGCITCLQVYSDALTGPQIKNGRDVCFRPGQPTPTRPPTTPVPGKITPTKPSKPAFTKPTPAIRNLVAVYPLDAKNGARDLSPTKNLPGKLSGVTIVPGPDGQPNTALRFSGKPNSYIEFPNNGRLDTRRSITILAWVFNEGRKGGPVFQYNPKGVGVGLKVVGPDKIEALIISRRGIKNIPVITRKKFFKPRTWNYVGLTYDYASGIVTLYVNTKPVVRRIIGRVQLLTNKPARAGSTKTGKRFFRGRLSCIQVYSRALTVSEIITVRKRCFKRVTPTPVATFPLSGVLNGRDISPNKNPRARLRKVRPDNGPDGLPSGAIKFAGRKNSYVTFPNYGKLDTVNEITITVWVKPKSAGPIFHYKPQTWGGVHLWVVGRPRKRKIFARFSPRSGKTVPAIRSSNLKMGRWNYLAVTYNKKKGVGTIFNNGIPVAQVTLPSYWEFINWPLTSPLSWDASQVIGECSEEAFLFASLQKALIGPQIRALKRTCFRRKPNPKPPKPKPGRDRSPNKAPKARFTNVKLARGPDGRPNAAVKLLGLPNSFVEIPNNKKLRTTNAISMFAWIKPEGPAGPIINYGRGPAWETHLWLTAPTTLFVRYVKVGGAATPAVSKATLAQKVWSFVGTTYDGTYATLWVNGKKVASRKIGSIRLSTVGPIRIGAKIGDARYFKGDVACVQLYRVALQKKQIKRAMRRCMRRRPPVAPRTTPPPPPPTRAPSLPPKPVALYPLNKRYRGLEKLGRNPSAILGRVRLGTGPDKRPGSAIKFTGKPNSYIRIPNKGRMDTSKSMTILIWALPKNRMGPIVQFGDKGSAVRLWMMRRNMVFAEFVTRQSRRKRPYLASVDGVLPWKWNYFGMSYDKPSGTATCSLTASQSCAKRLVFLISRPITMYTWEGGQARSSSSAFFDKALTSHQVKKMEKNCYRSPGGQPSIQPTVRPRPKPQAKRKVVPVRPRRPVCPLPVTSAPKPIRPACRKRLDIGFLLESGRISSGNFRRTLRFIKILVMSFPRARIGLVSYSKRATKVFGFYSFQRKKEECPKPFVKPPPGVIMPPGLGKPRSHGKVCTRALDIGFNRGRFCKHWWKKLPPRSSRTNHERYANGGKALKYAAAKLFSRSTRQKVAIVLSSGKSRDTVMASARVLRRAGVKVIAVGIGGRSSVTQLRQMATSRRDVFTSHFKTLTNIVRAIKQKACQVPRPRPVPVRPRPGGSRPFRRMGTYKVPPRKYLGRAIRIKKPRYARRICERIARRSRYRAFAIVRGGRQCFVSRYSPRKFMIYGRTRSRKPGKSITVYMKGARYRYNGRYRPLPKKILGNPTITFRSLKYARKNCQRLARMRRARAFALRFGRQCYITKRRRKFTKLGPPRTKMPGALKVYSTGGRRTYRYKGRYRPAPGRLLGRPIRRFRNPRYARRQCEKIAKSGRYSAYAIRYGRLCYVTRSSRKFTRYGRSRSGKRGALIVYKRTRGGRPPIRLRPKPRPRPPGRRRRVVVRYKGRYRSSPRLGRPARTYRSRTTALKACFRLARATRSRAFAIRGGVQCFLSKMTTAKFTRRGKTRIGGLKVYVLKRGSSRPGIRIPRPRIRPPTRPSRRIWNYRSLGTYKIARGRSSPGRRYLGTVKPRINPIKQCAIIAREKRYRFFGVRSSRYCYGARSPTPLTRFGRASIGMKVYKIGSGRLRPKPKGAVWHFRFKGRHRSLTPKRLGQFVGRMKGTKKVFACARRARKMGYRAFALRNRGDCYVSRYSSTYTTKPRLFGRFKGSSGGPRVIDVLCDWKGSFQASSQTS</sequence>
<dbReference type="SUPFAM" id="SSF49899">
    <property type="entry name" value="Concanavalin A-like lectins/glucanases"/>
    <property type="match status" value="5"/>
</dbReference>
<dbReference type="PANTHER" id="PTHR47635:SF2">
    <property type="entry name" value="LAMG-LIKE JELLYROLL FOLD DOMAIN-CONTAINING PROTEIN"/>
    <property type="match status" value="1"/>
</dbReference>
<evidence type="ECO:0000256" key="2">
    <source>
        <dbReference type="ARBA" id="ARBA00023157"/>
    </source>
</evidence>
<feature type="region of interest" description="Disordered" evidence="3">
    <location>
        <begin position="1439"/>
        <end position="1460"/>
    </location>
</feature>
<dbReference type="InterPro" id="IPR013320">
    <property type="entry name" value="ConA-like_dom_sf"/>
</dbReference>
<protein>
    <recommendedName>
        <fullName evidence="4">VWFA domain-containing protein</fullName>
    </recommendedName>
</protein>
<proteinExistence type="predicted"/>
<dbReference type="OrthoDB" id="5984436at2759"/>
<dbReference type="Gene3D" id="3.40.50.410">
    <property type="entry name" value="von Willebrand factor, type A domain"/>
    <property type="match status" value="2"/>
</dbReference>
<dbReference type="PANTHER" id="PTHR47635">
    <property type="entry name" value="CUB DOMAIN-CONTAINING PROTEIN"/>
    <property type="match status" value="1"/>
</dbReference>
<evidence type="ECO:0000256" key="1">
    <source>
        <dbReference type="ARBA" id="ARBA00022729"/>
    </source>
</evidence>
<keyword evidence="1" id="KW-0732">Signal</keyword>
<feature type="region of interest" description="Disordered" evidence="3">
    <location>
        <begin position="274"/>
        <end position="305"/>
    </location>
</feature>
<feature type="region of interest" description="Disordered" evidence="3">
    <location>
        <begin position="51"/>
        <end position="72"/>
    </location>
</feature>
<keyword evidence="6" id="KW-1185">Reference proteome</keyword>
<dbReference type="InterPro" id="IPR036465">
    <property type="entry name" value="vWFA_dom_sf"/>
</dbReference>
<dbReference type="SUPFAM" id="SSF53300">
    <property type="entry name" value="vWA-like"/>
    <property type="match status" value="2"/>
</dbReference>
<feature type="compositionally biased region" description="Basic residues" evidence="3">
    <location>
        <begin position="1182"/>
        <end position="1194"/>
    </location>
</feature>
<dbReference type="InterPro" id="IPR006558">
    <property type="entry name" value="LamG-like"/>
</dbReference>
<evidence type="ECO:0000313" key="6">
    <source>
        <dbReference type="Proteomes" id="UP001163046"/>
    </source>
</evidence>
<organism evidence="5 6">
    <name type="scientific">Desmophyllum pertusum</name>
    <dbReference type="NCBI Taxonomy" id="174260"/>
    <lineage>
        <taxon>Eukaryota</taxon>
        <taxon>Metazoa</taxon>
        <taxon>Cnidaria</taxon>
        <taxon>Anthozoa</taxon>
        <taxon>Hexacorallia</taxon>
        <taxon>Scleractinia</taxon>
        <taxon>Caryophylliina</taxon>
        <taxon>Caryophylliidae</taxon>
        <taxon>Desmophyllum</taxon>
    </lineage>
</organism>
<feature type="region of interest" description="Disordered" evidence="3">
    <location>
        <begin position="735"/>
        <end position="770"/>
    </location>
</feature>
<dbReference type="EMBL" id="MU826413">
    <property type="protein sequence ID" value="KAJ7376140.1"/>
    <property type="molecule type" value="Genomic_DNA"/>
</dbReference>
<feature type="compositionally biased region" description="Basic residues" evidence="3">
    <location>
        <begin position="58"/>
        <end position="68"/>
    </location>
</feature>
<dbReference type="Proteomes" id="UP001163046">
    <property type="component" value="Unassembled WGS sequence"/>
</dbReference>
<feature type="compositionally biased region" description="Basic residues" evidence="3">
    <location>
        <begin position="735"/>
        <end position="749"/>
    </location>
</feature>
<dbReference type="SMART" id="SM00560">
    <property type="entry name" value="LamGL"/>
    <property type="match status" value="1"/>
</dbReference>
<feature type="region of interest" description="Disordered" evidence="3">
    <location>
        <begin position="1166"/>
        <end position="1194"/>
    </location>
</feature>
<dbReference type="Gene3D" id="2.60.120.200">
    <property type="match status" value="5"/>
</dbReference>
<feature type="region of interest" description="Disordered" evidence="3">
    <location>
        <begin position="943"/>
        <end position="969"/>
    </location>
</feature>
<comment type="caution">
    <text evidence="5">The sequence shown here is derived from an EMBL/GenBank/DDBJ whole genome shotgun (WGS) entry which is preliminary data.</text>
</comment>
<name>A0A9X0CUJ4_9CNID</name>
<feature type="region of interest" description="Disordered" evidence="3">
    <location>
        <begin position="1705"/>
        <end position="1726"/>
    </location>
</feature>
<accession>A0A9X0CUJ4</accession>